<feature type="region of interest" description="Disordered" evidence="1">
    <location>
        <begin position="1"/>
        <end position="32"/>
    </location>
</feature>
<dbReference type="EMBL" id="GL883008">
    <property type="protein sequence ID" value="EGG23014.1"/>
    <property type="molecule type" value="Genomic_DNA"/>
</dbReference>
<name>F4PNG1_CACFS</name>
<evidence type="ECO:0008006" key="5">
    <source>
        <dbReference type="Google" id="ProtNLM"/>
    </source>
</evidence>
<sequence length="89" mass="9466">MNHVSTPKQTKKPSSSTSSSPTTVNIDDGGGIGITPIIIIIIIRITIVTLKSHSIYLFPYVISIPSERAHIARLVSRAGPSPTTTSLRG</sequence>
<keyword evidence="2" id="KW-1133">Transmembrane helix</keyword>
<evidence type="ECO:0000256" key="2">
    <source>
        <dbReference type="SAM" id="Phobius"/>
    </source>
</evidence>
<keyword evidence="2" id="KW-0812">Transmembrane</keyword>
<protein>
    <recommendedName>
        <fullName evidence="5">Transmembrane protein</fullName>
    </recommendedName>
</protein>
<proteinExistence type="predicted"/>
<gene>
    <name evidence="3" type="ORF">DFA_05144</name>
</gene>
<evidence type="ECO:0000313" key="3">
    <source>
        <dbReference type="EMBL" id="EGG23014.1"/>
    </source>
</evidence>
<organism evidence="3 4">
    <name type="scientific">Cavenderia fasciculata</name>
    <name type="common">Slime mold</name>
    <name type="synonym">Dictyostelium fasciculatum</name>
    <dbReference type="NCBI Taxonomy" id="261658"/>
    <lineage>
        <taxon>Eukaryota</taxon>
        <taxon>Amoebozoa</taxon>
        <taxon>Evosea</taxon>
        <taxon>Eumycetozoa</taxon>
        <taxon>Dictyostelia</taxon>
        <taxon>Acytosteliales</taxon>
        <taxon>Cavenderiaceae</taxon>
        <taxon>Cavenderia</taxon>
    </lineage>
</organism>
<dbReference type="RefSeq" id="XP_004360865.1">
    <property type="nucleotide sequence ID" value="XM_004360808.1"/>
</dbReference>
<feature type="transmembrane region" description="Helical" evidence="2">
    <location>
        <begin position="30"/>
        <end position="50"/>
    </location>
</feature>
<keyword evidence="4" id="KW-1185">Reference proteome</keyword>
<dbReference type="KEGG" id="dfa:DFA_05144"/>
<dbReference type="Proteomes" id="UP000007797">
    <property type="component" value="Unassembled WGS sequence"/>
</dbReference>
<evidence type="ECO:0000313" key="4">
    <source>
        <dbReference type="Proteomes" id="UP000007797"/>
    </source>
</evidence>
<dbReference type="AlphaFoldDB" id="F4PNG1"/>
<feature type="compositionally biased region" description="Low complexity" evidence="1">
    <location>
        <begin position="1"/>
        <end position="27"/>
    </location>
</feature>
<accession>F4PNG1</accession>
<dbReference type="GeneID" id="14875603"/>
<reference evidence="4" key="1">
    <citation type="journal article" date="2011" name="Genome Res.">
        <title>Phylogeny-wide analysis of social amoeba genomes highlights ancient origins for complex intercellular communication.</title>
        <authorList>
            <person name="Heidel A.J."/>
            <person name="Lawal H.M."/>
            <person name="Felder M."/>
            <person name="Schilde C."/>
            <person name="Helps N.R."/>
            <person name="Tunggal B."/>
            <person name="Rivero F."/>
            <person name="John U."/>
            <person name="Schleicher M."/>
            <person name="Eichinger L."/>
            <person name="Platzer M."/>
            <person name="Noegel A.A."/>
            <person name="Schaap P."/>
            <person name="Gloeckner G."/>
        </authorList>
    </citation>
    <scope>NUCLEOTIDE SEQUENCE [LARGE SCALE GENOMIC DNA]</scope>
    <source>
        <strain evidence="4">SH3</strain>
    </source>
</reference>
<keyword evidence="2" id="KW-0472">Membrane</keyword>
<evidence type="ECO:0000256" key="1">
    <source>
        <dbReference type="SAM" id="MobiDB-lite"/>
    </source>
</evidence>